<dbReference type="SMART" id="SM00644">
    <property type="entry name" value="Ami_2"/>
    <property type="match status" value="1"/>
</dbReference>
<evidence type="ECO:0008006" key="8">
    <source>
        <dbReference type="Google" id="ProtNLM"/>
    </source>
</evidence>
<dbReference type="GO" id="GO:0008270">
    <property type="term" value="F:zinc ion binding"/>
    <property type="evidence" value="ECO:0007669"/>
    <property type="project" value="InterPro"/>
</dbReference>
<dbReference type="GO" id="GO:0002376">
    <property type="term" value="P:immune system process"/>
    <property type="evidence" value="ECO:0007669"/>
    <property type="project" value="UniProtKB-KW"/>
</dbReference>
<gene>
    <name evidence="6" type="primary">pglyrp6</name>
</gene>
<dbReference type="GO" id="GO:0008745">
    <property type="term" value="F:N-acetylmuramoyl-L-alanine amidase activity"/>
    <property type="evidence" value="ECO:0007669"/>
    <property type="project" value="InterPro"/>
</dbReference>
<evidence type="ECO:0000256" key="2">
    <source>
        <dbReference type="ARBA" id="ARBA00022859"/>
    </source>
</evidence>
<feature type="signal peptide" evidence="3">
    <location>
        <begin position="1"/>
        <end position="18"/>
    </location>
</feature>
<proteinExistence type="inferred from homology"/>
<reference evidence="6 7" key="1">
    <citation type="submission" date="2020-06" db="EMBL/GenBank/DDBJ databases">
        <authorList>
            <consortium name="Wellcome Sanger Institute Data Sharing"/>
        </authorList>
    </citation>
    <scope>NUCLEOTIDE SEQUENCE [LARGE SCALE GENOMIC DNA]</scope>
</reference>
<keyword evidence="3" id="KW-0732">Signal</keyword>
<dbReference type="Ensembl" id="ENSDCDT00010013949.1">
    <property type="protein sequence ID" value="ENSDCDP00010013235.1"/>
    <property type="gene ID" value="ENSDCDG00010006045.1"/>
</dbReference>
<protein>
    <recommendedName>
        <fullName evidence="8">N-acetylmuramoyl-L-alanine amidase-like</fullName>
    </recommendedName>
</protein>
<evidence type="ECO:0000256" key="1">
    <source>
        <dbReference type="ARBA" id="ARBA00007553"/>
    </source>
</evidence>
<dbReference type="Gene3D" id="3.40.80.10">
    <property type="entry name" value="Peptidoglycan recognition protein-like"/>
    <property type="match status" value="1"/>
</dbReference>
<dbReference type="InterPro" id="IPR002502">
    <property type="entry name" value="Amidase_domain"/>
</dbReference>
<reference evidence="6" key="2">
    <citation type="submission" date="2025-08" db="UniProtKB">
        <authorList>
            <consortium name="Ensembl"/>
        </authorList>
    </citation>
    <scope>IDENTIFICATION</scope>
</reference>
<organism evidence="6 7">
    <name type="scientific">Denticeps clupeoides</name>
    <name type="common">denticle herring</name>
    <dbReference type="NCBI Taxonomy" id="299321"/>
    <lineage>
        <taxon>Eukaryota</taxon>
        <taxon>Metazoa</taxon>
        <taxon>Chordata</taxon>
        <taxon>Craniata</taxon>
        <taxon>Vertebrata</taxon>
        <taxon>Euteleostomi</taxon>
        <taxon>Actinopterygii</taxon>
        <taxon>Neopterygii</taxon>
        <taxon>Teleostei</taxon>
        <taxon>Clupei</taxon>
        <taxon>Clupeiformes</taxon>
        <taxon>Denticipitoidei</taxon>
        <taxon>Denticipitidae</taxon>
        <taxon>Denticeps</taxon>
    </lineage>
</organism>
<dbReference type="SUPFAM" id="SSF55846">
    <property type="entry name" value="N-acetylmuramoyl-L-alanine amidase-like"/>
    <property type="match status" value="1"/>
</dbReference>
<dbReference type="InterPro" id="IPR036505">
    <property type="entry name" value="Amidase/PGRP_sf"/>
</dbReference>
<accession>A0AAY4AXX8</accession>
<name>A0AAY4AXX8_9TELE</name>
<dbReference type="PANTHER" id="PTHR11022:SF66">
    <property type="entry name" value="N-ACETYLMURAMOYL-L-ALANINE AMIDASE"/>
    <property type="match status" value="1"/>
</dbReference>
<reference evidence="6" key="3">
    <citation type="submission" date="2025-09" db="UniProtKB">
        <authorList>
            <consortium name="Ensembl"/>
        </authorList>
    </citation>
    <scope>IDENTIFICATION</scope>
</reference>
<dbReference type="Proteomes" id="UP000694580">
    <property type="component" value="Chromosome 7"/>
</dbReference>
<dbReference type="FunFam" id="3.40.80.10:FF:000001">
    <property type="entry name" value="Peptidoglycan recognition protein 1"/>
    <property type="match status" value="1"/>
</dbReference>
<dbReference type="CDD" id="cd06583">
    <property type="entry name" value="PGRP"/>
    <property type="match status" value="1"/>
</dbReference>
<dbReference type="PANTHER" id="PTHR11022">
    <property type="entry name" value="PEPTIDOGLYCAN RECOGNITION PROTEIN"/>
    <property type="match status" value="1"/>
</dbReference>
<dbReference type="InterPro" id="IPR006619">
    <property type="entry name" value="PGRP_domain_met/bac"/>
</dbReference>
<dbReference type="SMART" id="SM00701">
    <property type="entry name" value="PGRP"/>
    <property type="match status" value="1"/>
</dbReference>
<evidence type="ECO:0000313" key="6">
    <source>
        <dbReference type="Ensembl" id="ENSDCDP00010013235.1"/>
    </source>
</evidence>
<keyword evidence="2" id="KW-0391">Immunity</keyword>
<feature type="domain" description="Peptidoglycan recognition protein family" evidence="5">
    <location>
        <begin position="300"/>
        <end position="446"/>
    </location>
</feature>
<evidence type="ECO:0000313" key="7">
    <source>
        <dbReference type="Proteomes" id="UP000694580"/>
    </source>
</evidence>
<dbReference type="InterPro" id="IPR015510">
    <property type="entry name" value="PGRP"/>
</dbReference>
<dbReference type="AlphaFoldDB" id="A0AAY4AXX8"/>
<sequence>MDCSWIWLLSIFVVEVSSRNPEDLYSHMDHFIQVVKWVEDQAPKLKPVEVVKVLRKTAGLEDPFIHRYLDVLDNSDSIVSNATISQYISKVTIHKVTKTGLEKGVVLTADGTTVALAPVLLGIEAGLLSVTRSRVHGLYPLALTKNLAVSFLHHYEKPATTNLLGTNGCWDSVTSPKIFTLTGEPSRATEALVNGGMDGVILGREVSQPSRHPTSLSSLLKKYYSHWLGSTGLDSAPRLIGRLRRNNFKKLVGSASLRKQITWALATHQKGKKYKMDTEKLQIMVEEGVKTFFHRYMDCPTIIPRCQWGAEPYRGTPTQLSLPLSFMYIHHTHEPGQPCLTFEECSRDMRAMQRFHQEVRGWDDIGYSFVAGSDGYIYEGRGWHWQGAHTLGQNAKGYGVSFIGNYMASLPSRHSQELVRDQLTKCAVSAGRLVPNYIVHGHRQLVTTSCPGDAFYSEIRTWEHFKVFQCTIWTYS</sequence>
<dbReference type="Pfam" id="PF01510">
    <property type="entry name" value="Amidase_2"/>
    <property type="match status" value="1"/>
</dbReference>
<evidence type="ECO:0000256" key="3">
    <source>
        <dbReference type="SAM" id="SignalP"/>
    </source>
</evidence>
<keyword evidence="7" id="KW-1185">Reference proteome</keyword>
<feature type="chain" id="PRO_5044313224" description="N-acetylmuramoyl-L-alanine amidase-like" evidence="3">
    <location>
        <begin position="19"/>
        <end position="476"/>
    </location>
</feature>
<evidence type="ECO:0000259" key="4">
    <source>
        <dbReference type="SMART" id="SM00644"/>
    </source>
</evidence>
<evidence type="ECO:0000259" key="5">
    <source>
        <dbReference type="SMART" id="SM00701"/>
    </source>
</evidence>
<comment type="similarity">
    <text evidence="1">Belongs to the N-acetylmuramoyl-L-alanine amidase 2 family.</text>
</comment>
<dbReference type="GeneTree" id="ENSGT00940000158718"/>
<feature type="domain" description="N-acetylmuramoyl-L-alanine amidase" evidence="4">
    <location>
        <begin position="313"/>
        <end position="452"/>
    </location>
</feature>
<dbReference type="GO" id="GO:0009253">
    <property type="term" value="P:peptidoglycan catabolic process"/>
    <property type="evidence" value="ECO:0007669"/>
    <property type="project" value="InterPro"/>
</dbReference>